<proteinExistence type="inferred from homology"/>
<feature type="domain" description="Rhodopsin" evidence="7">
    <location>
        <begin position="31"/>
        <end position="303"/>
    </location>
</feature>
<keyword evidence="3 6" id="KW-1133">Transmembrane helix</keyword>
<keyword evidence="9" id="KW-1185">Reference proteome</keyword>
<dbReference type="STRING" id="87229.A0A4Z1KA46"/>
<gene>
    <name evidence="8" type="ORF">BPOR_0872g00070</name>
</gene>
<dbReference type="Proteomes" id="UP000297280">
    <property type="component" value="Unassembled WGS sequence"/>
</dbReference>
<feature type="transmembrane region" description="Helical" evidence="6">
    <location>
        <begin position="130"/>
        <end position="156"/>
    </location>
</feature>
<comment type="caution">
    <text evidence="8">The sequence shown here is derived from an EMBL/GenBank/DDBJ whole genome shotgun (WGS) entry which is preliminary data.</text>
</comment>
<feature type="transmembrane region" description="Helical" evidence="6">
    <location>
        <begin position="203"/>
        <end position="228"/>
    </location>
</feature>
<comment type="similarity">
    <text evidence="5">Belongs to the SAT4 family.</text>
</comment>
<organism evidence="8 9">
    <name type="scientific">Botrytis porri</name>
    <dbReference type="NCBI Taxonomy" id="87229"/>
    <lineage>
        <taxon>Eukaryota</taxon>
        <taxon>Fungi</taxon>
        <taxon>Dikarya</taxon>
        <taxon>Ascomycota</taxon>
        <taxon>Pezizomycotina</taxon>
        <taxon>Leotiomycetes</taxon>
        <taxon>Helotiales</taxon>
        <taxon>Sclerotiniaceae</taxon>
        <taxon>Botrytis</taxon>
    </lineage>
</organism>
<dbReference type="Pfam" id="PF20684">
    <property type="entry name" value="Fung_rhodopsin"/>
    <property type="match status" value="1"/>
</dbReference>
<dbReference type="PANTHER" id="PTHR33048:SF55">
    <property type="entry name" value="INTEGRAL MEMBRANE PROTEIN"/>
    <property type="match status" value="1"/>
</dbReference>
<feature type="transmembrane region" description="Helical" evidence="6">
    <location>
        <begin position="100"/>
        <end position="118"/>
    </location>
</feature>
<dbReference type="EMBL" id="PQXO01000867">
    <property type="protein sequence ID" value="TGO82286.1"/>
    <property type="molecule type" value="Genomic_DNA"/>
</dbReference>
<dbReference type="AlphaFoldDB" id="A0A4Z1KA46"/>
<evidence type="ECO:0000256" key="2">
    <source>
        <dbReference type="ARBA" id="ARBA00022692"/>
    </source>
</evidence>
<protein>
    <recommendedName>
        <fullName evidence="7">Rhodopsin domain-containing protein</fullName>
    </recommendedName>
</protein>
<comment type="subcellular location">
    <subcellularLocation>
        <location evidence="1">Membrane</location>
        <topology evidence="1">Multi-pass membrane protein</topology>
    </subcellularLocation>
</comment>
<evidence type="ECO:0000256" key="4">
    <source>
        <dbReference type="ARBA" id="ARBA00023136"/>
    </source>
</evidence>
<keyword evidence="4 6" id="KW-0472">Membrane</keyword>
<dbReference type="InterPro" id="IPR049326">
    <property type="entry name" value="Rhodopsin_dom_fungi"/>
</dbReference>
<feature type="transmembrane region" description="Helical" evidence="6">
    <location>
        <begin position="240"/>
        <end position="266"/>
    </location>
</feature>
<evidence type="ECO:0000256" key="5">
    <source>
        <dbReference type="ARBA" id="ARBA00038359"/>
    </source>
</evidence>
<feature type="transmembrane region" description="Helical" evidence="6">
    <location>
        <begin position="6"/>
        <end position="26"/>
    </location>
</feature>
<evidence type="ECO:0000256" key="1">
    <source>
        <dbReference type="ARBA" id="ARBA00004141"/>
    </source>
</evidence>
<evidence type="ECO:0000313" key="8">
    <source>
        <dbReference type="EMBL" id="TGO82286.1"/>
    </source>
</evidence>
<evidence type="ECO:0000259" key="7">
    <source>
        <dbReference type="Pfam" id="PF20684"/>
    </source>
</evidence>
<sequence length="423" mass="47356">MVKQLNTACLVIIVVFEAVGSIFCFGRLASRLVSKSQWKGLMMCSDICMVIAWVLSVVETVAIYGLTSYAKYGYKSSDLGQFNIDIPTEMKWSMFDSLCYNPILGFVKASMILLYLRIGGIRPRVRYASYALLCINFTLMIAIFFVDMFQCIPFSYKFYSTEMDLRAQIKVDATDPGIGPYGPVASGFKDGKYITGGKCINSVIFLFSTAGLTILTDLLVLCIPIYMVKDLKLNPRKKAAAIFILCMGLGVTAIGICRLVFTYRAFYPDVPDPGLNVNSTISQMETGLALVIGCVPDLLPLFRLLIPRFFNFATRQSTHPARYSYPSTFGFKRKPESQSDILKNTIYEEHGLDVLKLRPNNGLVERETQVRGVASTDSLTGSQIEMFDKTMDDKTESKTIIKTTHFSMKESDLNDPRNTWSNV</sequence>
<feature type="transmembrane region" description="Helical" evidence="6">
    <location>
        <begin position="47"/>
        <end position="67"/>
    </location>
</feature>
<dbReference type="PANTHER" id="PTHR33048">
    <property type="entry name" value="PTH11-LIKE INTEGRAL MEMBRANE PROTEIN (AFU_ORTHOLOGUE AFUA_5G11245)"/>
    <property type="match status" value="1"/>
</dbReference>
<evidence type="ECO:0000256" key="3">
    <source>
        <dbReference type="ARBA" id="ARBA00022989"/>
    </source>
</evidence>
<evidence type="ECO:0000313" key="9">
    <source>
        <dbReference type="Proteomes" id="UP000297280"/>
    </source>
</evidence>
<keyword evidence="2 6" id="KW-0812">Transmembrane</keyword>
<reference evidence="8 9" key="1">
    <citation type="submission" date="2017-12" db="EMBL/GenBank/DDBJ databases">
        <title>Comparative genomics of Botrytis spp.</title>
        <authorList>
            <person name="Valero-Jimenez C.A."/>
            <person name="Tapia P."/>
            <person name="Veloso J."/>
            <person name="Silva-Moreno E."/>
            <person name="Staats M."/>
            <person name="Valdes J.H."/>
            <person name="Van Kan J.A.L."/>
        </authorList>
    </citation>
    <scope>NUCLEOTIDE SEQUENCE [LARGE SCALE GENOMIC DNA]</scope>
    <source>
        <strain evidence="8 9">MUCL3349</strain>
    </source>
</reference>
<dbReference type="GO" id="GO:0016020">
    <property type="term" value="C:membrane"/>
    <property type="evidence" value="ECO:0007669"/>
    <property type="project" value="UniProtKB-SubCell"/>
</dbReference>
<name>A0A4Z1KA46_9HELO</name>
<dbReference type="InterPro" id="IPR052337">
    <property type="entry name" value="SAT4-like"/>
</dbReference>
<feature type="transmembrane region" description="Helical" evidence="6">
    <location>
        <begin position="286"/>
        <end position="306"/>
    </location>
</feature>
<evidence type="ECO:0000256" key="6">
    <source>
        <dbReference type="SAM" id="Phobius"/>
    </source>
</evidence>
<accession>A0A4Z1KA46</accession>